<protein>
    <recommendedName>
        <fullName evidence="6">FAD/NAD(P)-binding domain-containing protein</fullName>
    </recommendedName>
</protein>
<dbReference type="OrthoDB" id="3244603at2759"/>
<keyword evidence="2" id="KW-0285">Flavoprotein</keyword>
<name>A0A139HQN5_9PEZI</name>
<evidence type="ECO:0000313" key="8">
    <source>
        <dbReference type="Proteomes" id="UP000070133"/>
    </source>
</evidence>
<sequence length="428" mass="48343">MKQEYHQVPNAEGKECIVIVGTGWAGFNVSQYLDDKKFNITVVSPEDTSPYTPLLASAACGLFDFSLAEEPIRHKSKRINYFKATVQSVDFQKQICRCRSECDAHDGKQRQFEITYDRLILAPGCITNTFHTPGADEHAFFVRNVADAKKVQYRLKQLLELASLPDVSEQEQRELLHIVIVGGGPTGVEISAEMSDLFNEDMTKLYPNLAGKMTIAIHDAAPYILGAFEDALRQHSIQSFAKRNVHVVTDSKIKKVESDHIETEAEGRIGCGMVIWTAGNKQCALVDSLDVCKTDKLPRIMTDQYLRVLDAQKEPMKHVYALGDAADIKKYFLPTTAEVAVQKAEYLANAINRGIEGQRPFQYKQKSLVAYIGGHDGVIQGKDDWSGPRAWAAWRSKNLLWTRSWRRKFMIMAYWYLDWVGGKEIARL</sequence>
<accession>A0A139HQN5</accession>
<evidence type="ECO:0000259" key="6">
    <source>
        <dbReference type="Pfam" id="PF07992"/>
    </source>
</evidence>
<evidence type="ECO:0000256" key="2">
    <source>
        <dbReference type="ARBA" id="ARBA00022630"/>
    </source>
</evidence>
<dbReference type="SUPFAM" id="SSF51905">
    <property type="entry name" value="FAD/NAD(P)-binding domain"/>
    <property type="match status" value="2"/>
</dbReference>
<dbReference type="PANTHER" id="PTHR43706:SF17">
    <property type="entry name" value="NADH DEHYDROGENASE (EUROFUNG)"/>
    <property type="match status" value="1"/>
</dbReference>
<evidence type="ECO:0000256" key="1">
    <source>
        <dbReference type="ARBA" id="ARBA00005272"/>
    </source>
</evidence>
<dbReference type="PANTHER" id="PTHR43706">
    <property type="entry name" value="NADH DEHYDROGENASE"/>
    <property type="match status" value="1"/>
</dbReference>
<dbReference type="GO" id="GO:0005739">
    <property type="term" value="C:mitochondrion"/>
    <property type="evidence" value="ECO:0007669"/>
    <property type="project" value="TreeGrafter"/>
</dbReference>
<keyword evidence="5" id="KW-0520">NAD</keyword>
<dbReference type="InterPro" id="IPR023753">
    <property type="entry name" value="FAD/NAD-binding_dom"/>
</dbReference>
<keyword evidence="8" id="KW-1185">Reference proteome</keyword>
<dbReference type="InterPro" id="IPR036188">
    <property type="entry name" value="FAD/NAD-bd_sf"/>
</dbReference>
<evidence type="ECO:0000313" key="7">
    <source>
        <dbReference type="EMBL" id="KXT04784.1"/>
    </source>
</evidence>
<feature type="domain" description="FAD/NAD(P)-binding" evidence="6">
    <location>
        <begin position="17"/>
        <end position="344"/>
    </location>
</feature>
<proteinExistence type="inferred from homology"/>
<reference evidence="7 8" key="1">
    <citation type="submission" date="2015-07" db="EMBL/GenBank/DDBJ databases">
        <title>Comparative genomics of the Sigatoka disease complex on banana suggests a link between parallel evolutionary changes in Pseudocercospora fijiensis and Pseudocercospora eumusae and increased virulence on the banana host.</title>
        <authorList>
            <person name="Chang T.-C."/>
            <person name="Salvucci A."/>
            <person name="Crous P.W."/>
            <person name="Stergiopoulos I."/>
        </authorList>
    </citation>
    <scope>NUCLEOTIDE SEQUENCE [LARGE SCALE GENOMIC DNA]</scope>
    <source>
        <strain evidence="7 8">CBS 114824</strain>
    </source>
</reference>
<dbReference type="Pfam" id="PF07992">
    <property type="entry name" value="Pyr_redox_2"/>
    <property type="match status" value="1"/>
</dbReference>
<gene>
    <name evidence="7" type="ORF">AC578_9684</name>
</gene>
<comment type="similarity">
    <text evidence="1">Belongs to the NADH dehydrogenase family.</text>
</comment>
<evidence type="ECO:0000256" key="5">
    <source>
        <dbReference type="ARBA" id="ARBA00023027"/>
    </source>
</evidence>
<organism evidence="7 8">
    <name type="scientific">Pseudocercospora eumusae</name>
    <dbReference type="NCBI Taxonomy" id="321146"/>
    <lineage>
        <taxon>Eukaryota</taxon>
        <taxon>Fungi</taxon>
        <taxon>Dikarya</taxon>
        <taxon>Ascomycota</taxon>
        <taxon>Pezizomycotina</taxon>
        <taxon>Dothideomycetes</taxon>
        <taxon>Dothideomycetidae</taxon>
        <taxon>Mycosphaerellales</taxon>
        <taxon>Mycosphaerellaceae</taxon>
        <taxon>Pseudocercospora</taxon>
    </lineage>
</organism>
<dbReference type="AlphaFoldDB" id="A0A139HQN5"/>
<evidence type="ECO:0000256" key="4">
    <source>
        <dbReference type="ARBA" id="ARBA00023002"/>
    </source>
</evidence>
<keyword evidence="4" id="KW-0560">Oxidoreductase</keyword>
<dbReference type="Gene3D" id="3.50.50.100">
    <property type="match status" value="1"/>
</dbReference>
<keyword evidence="3" id="KW-0274">FAD</keyword>
<dbReference type="STRING" id="321146.A0A139HQN5"/>
<dbReference type="GO" id="GO:0003954">
    <property type="term" value="F:NADH dehydrogenase activity"/>
    <property type="evidence" value="ECO:0007669"/>
    <property type="project" value="InterPro"/>
</dbReference>
<comment type="caution">
    <text evidence="7">The sequence shown here is derived from an EMBL/GenBank/DDBJ whole genome shotgun (WGS) entry which is preliminary data.</text>
</comment>
<dbReference type="PRINTS" id="PR00368">
    <property type="entry name" value="FADPNR"/>
</dbReference>
<evidence type="ECO:0000256" key="3">
    <source>
        <dbReference type="ARBA" id="ARBA00022827"/>
    </source>
</evidence>
<dbReference type="EMBL" id="LFZN01000018">
    <property type="protein sequence ID" value="KXT04784.1"/>
    <property type="molecule type" value="Genomic_DNA"/>
</dbReference>
<dbReference type="InterPro" id="IPR045024">
    <property type="entry name" value="NDH-2"/>
</dbReference>
<dbReference type="Proteomes" id="UP000070133">
    <property type="component" value="Unassembled WGS sequence"/>
</dbReference>